<dbReference type="Gene3D" id="1.10.10.10">
    <property type="entry name" value="Winged helix-like DNA-binding domain superfamily/Winged helix DNA-binding domain"/>
    <property type="match status" value="1"/>
</dbReference>
<proteinExistence type="inferred from homology"/>
<dbReference type="NCBIfam" id="TIGR00732">
    <property type="entry name" value="dprA"/>
    <property type="match status" value="1"/>
</dbReference>
<reference evidence="4 5" key="1">
    <citation type="submission" date="2023-10" db="EMBL/GenBank/DDBJ databases">
        <title>Glaciecola aquimarina strain GGW-M5 nov., isolated from a coastal seawater.</title>
        <authorList>
            <person name="Bayburt H."/>
            <person name="Kim J.M."/>
            <person name="Choi B.J."/>
            <person name="Jeon C.O."/>
        </authorList>
    </citation>
    <scope>NUCLEOTIDE SEQUENCE [LARGE SCALE GENOMIC DNA]</scope>
    <source>
        <strain evidence="4 5">KCTC 32108</strain>
    </source>
</reference>
<comment type="caution">
    <text evidence="4">The sequence shown here is derived from an EMBL/GenBank/DDBJ whole genome shotgun (WGS) entry which is preliminary data.</text>
</comment>
<feature type="domain" description="Smf/DprA SLOG" evidence="2">
    <location>
        <begin position="2"/>
        <end position="210"/>
    </location>
</feature>
<evidence type="ECO:0000259" key="3">
    <source>
        <dbReference type="Pfam" id="PF17782"/>
    </source>
</evidence>
<dbReference type="SUPFAM" id="SSF102405">
    <property type="entry name" value="MCP/YpsA-like"/>
    <property type="match status" value="1"/>
</dbReference>
<gene>
    <name evidence="4" type="primary">dprA</name>
    <name evidence="4" type="ORF">RS130_05015</name>
</gene>
<name>A0ABU3STP3_9ALTE</name>
<sequence length="289" mass="31465">MLHFEHPNYPELLKQISSPPAILYGYGNCQHLGRHQLAMVGTRNPSAHGKEHAKMFAHKLSQLGWTITSGLALGIDGFSHQGALLDKNITVAILGTAIDKMYPKRHIKLAEQILAHDGVIVSEFAPNTPSKPENFPRRNRIISGLSVGTLIIEAAIKSGSLITARYALEQNREVFALPGNIHNPMAAGCNYLIQQGAKLVTCIEDINEEFGHVNLPCSMINQAIEQKKADQSLASDNLLDSVDFEVTPLDVVAQRSGIAVEKLMSILLEYELCGLVSAVPGGYIKLGEK</sequence>
<comment type="similarity">
    <text evidence="1">Belongs to the DprA/Smf family.</text>
</comment>
<dbReference type="PANTHER" id="PTHR43022">
    <property type="entry name" value="PROTEIN SMF"/>
    <property type="match status" value="1"/>
</dbReference>
<feature type="domain" description="DprA winged helix" evidence="3">
    <location>
        <begin position="226"/>
        <end position="282"/>
    </location>
</feature>
<evidence type="ECO:0000313" key="4">
    <source>
        <dbReference type="EMBL" id="MDU0353375.1"/>
    </source>
</evidence>
<dbReference type="Proteomes" id="UP001247805">
    <property type="component" value="Unassembled WGS sequence"/>
</dbReference>
<dbReference type="InterPro" id="IPR036388">
    <property type="entry name" value="WH-like_DNA-bd_sf"/>
</dbReference>
<dbReference type="Pfam" id="PF17782">
    <property type="entry name" value="WHD_DprA"/>
    <property type="match status" value="1"/>
</dbReference>
<dbReference type="InterPro" id="IPR003488">
    <property type="entry name" value="DprA"/>
</dbReference>
<organism evidence="4 5">
    <name type="scientific">Paraglaciecola aquimarina</name>
    <dbReference type="NCBI Taxonomy" id="1235557"/>
    <lineage>
        <taxon>Bacteria</taxon>
        <taxon>Pseudomonadati</taxon>
        <taxon>Pseudomonadota</taxon>
        <taxon>Gammaproteobacteria</taxon>
        <taxon>Alteromonadales</taxon>
        <taxon>Alteromonadaceae</taxon>
        <taxon>Paraglaciecola</taxon>
    </lineage>
</organism>
<protein>
    <submittedName>
        <fullName evidence="4">DNA-processing protein DprA</fullName>
    </submittedName>
</protein>
<dbReference type="Gene3D" id="3.40.50.450">
    <property type="match status" value="1"/>
</dbReference>
<dbReference type="InterPro" id="IPR041614">
    <property type="entry name" value="DprA_WH"/>
</dbReference>
<dbReference type="InterPro" id="IPR057666">
    <property type="entry name" value="DrpA_SLOG"/>
</dbReference>
<accession>A0ABU3STP3</accession>
<evidence type="ECO:0000313" key="5">
    <source>
        <dbReference type="Proteomes" id="UP001247805"/>
    </source>
</evidence>
<evidence type="ECO:0000256" key="1">
    <source>
        <dbReference type="ARBA" id="ARBA00006525"/>
    </source>
</evidence>
<dbReference type="EMBL" id="JAWDIO010000002">
    <property type="protein sequence ID" value="MDU0353375.1"/>
    <property type="molecule type" value="Genomic_DNA"/>
</dbReference>
<dbReference type="PANTHER" id="PTHR43022:SF1">
    <property type="entry name" value="PROTEIN SMF"/>
    <property type="match status" value="1"/>
</dbReference>
<keyword evidence="5" id="KW-1185">Reference proteome</keyword>
<evidence type="ECO:0000259" key="2">
    <source>
        <dbReference type="Pfam" id="PF02481"/>
    </source>
</evidence>
<dbReference type="Pfam" id="PF02481">
    <property type="entry name" value="DNA_processg_A"/>
    <property type="match status" value="1"/>
</dbReference>